<dbReference type="InterPro" id="IPR026170">
    <property type="entry name" value="FAM173A/B"/>
</dbReference>
<dbReference type="InterPro" id="IPR029063">
    <property type="entry name" value="SAM-dependent_MTases_sf"/>
</dbReference>
<dbReference type="STRING" id="1798542.A3F54_04940"/>
<evidence type="ECO:0000256" key="3">
    <source>
        <dbReference type="ARBA" id="ARBA00022691"/>
    </source>
</evidence>
<dbReference type="GO" id="GO:0032259">
    <property type="term" value="P:methylation"/>
    <property type="evidence" value="ECO:0007669"/>
    <property type="project" value="UniProtKB-KW"/>
</dbReference>
<dbReference type="CDD" id="cd02440">
    <property type="entry name" value="AdoMet_MTases"/>
    <property type="match status" value="1"/>
</dbReference>
<comment type="caution">
    <text evidence="4">The sequence shown here is derived from an EMBL/GenBank/DDBJ whole genome shotgun (WGS) entry which is preliminary data.</text>
</comment>
<proteinExistence type="predicted"/>
<keyword evidence="3" id="KW-0949">S-adenosyl-L-methionine</keyword>
<organism evidence="4 5">
    <name type="scientific">Candidatus Kerfeldbacteria bacterium RIFCSPHIGHO2_12_FULL_48_17</name>
    <dbReference type="NCBI Taxonomy" id="1798542"/>
    <lineage>
        <taxon>Bacteria</taxon>
        <taxon>Candidatus Kerfeldiibacteriota</taxon>
    </lineage>
</organism>
<dbReference type="PANTHER" id="PTHR13610">
    <property type="entry name" value="METHYLTRANSFERASE DOMAIN-CONTAINING PROTEIN"/>
    <property type="match status" value="1"/>
</dbReference>
<dbReference type="Proteomes" id="UP000176952">
    <property type="component" value="Unassembled WGS sequence"/>
</dbReference>
<dbReference type="SUPFAM" id="SSF53335">
    <property type="entry name" value="S-adenosyl-L-methionine-dependent methyltransferases"/>
    <property type="match status" value="1"/>
</dbReference>
<keyword evidence="2" id="KW-0808">Transferase</keyword>
<gene>
    <name evidence="4" type="ORF">A3F54_04940</name>
</gene>
<dbReference type="GO" id="GO:0016279">
    <property type="term" value="F:protein-lysine N-methyltransferase activity"/>
    <property type="evidence" value="ECO:0007669"/>
    <property type="project" value="InterPro"/>
</dbReference>
<evidence type="ECO:0000256" key="2">
    <source>
        <dbReference type="ARBA" id="ARBA00022679"/>
    </source>
</evidence>
<dbReference type="Gene3D" id="3.40.50.150">
    <property type="entry name" value="Vaccinia Virus protein VP39"/>
    <property type="match status" value="1"/>
</dbReference>
<name>A0A1G2B3C2_9BACT</name>
<evidence type="ECO:0000313" key="4">
    <source>
        <dbReference type="EMBL" id="OGY83701.1"/>
    </source>
</evidence>
<dbReference type="PANTHER" id="PTHR13610:SF11">
    <property type="entry name" value="METHYLTRANSFERASE DOMAIN-CONTAINING PROTEIN"/>
    <property type="match status" value="1"/>
</dbReference>
<dbReference type="AlphaFoldDB" id="A0A1G2B3C2"/>
<sequence length="172" mass="19281">MYILLFIVVILLGTMAYAGYSAAPWVPTRARDVKRILQMADIRAGEKVVDVGCGDGRLVVAAARDCGAYGVGVDIGIPQYIHAQIMRMRQDAAVRGRTRIVWGDLFQYNLCDADVVVVYLLSKSYDRLVKKFEKELKPGARVVVEAWPVSVWEPTKVDKGSKQDVPLYLYKR</sequence>
<protein>
    <recommendedName>
        <fullName evidence="6">Methyltransferase domain-containing protein</fullName>
    </recommendedName>
</protein>
<dbReference type="EMBL" id="MHKD01000019">
    <property type="protein sequence ID" value="OGY83701.1"/>
    <property type="molecule type" value="Genomic_DNA"/>
</dbReference>
<accession>A0A1G2B3C2</accession>
<evidence type="ECO:0008006" key="6">
    <source>
        <dbReference type="Google" id="ProtNLM"/>
    </source>
</evidence>
<evidence type="ECO:0000313" key="5">
    <source>
        <dbReference type="Proteomes" id="UP000176952"/>
    </source>
</evidence>
<reference evidence="4 5" key="1">
    <citation type="journal article" date="2016" name="Nat. Commun.">
        <title>Thousands of microbial genomes shed light on interconnected biogeochemical processes in an aquifer system.</title>
        <authorList>
            <person name="Anantharaman K."/>
            <person name="Brown C.T."/>
            <person name="Hug L.A."/>
            <person name="Sharon I."/>
            <person name="Castelle C.J."/>
            <person name="Probst A.J."/>
            <person name="Thomas B.C."/>
            <person name="Singh A."/>
            <person name="Wilkins M.J."/>
            <person name="Karaoz U."/>
            <person name="Brodie E.L."/>
            <person name="Williams K.H."/>
            <person name="Hubbard S.S."/>
            <person name="Banfield J.F."/>
        </authorList>
    </citation>
    <scope>NUCLEOTIDE SEQUENCE [LARGE SCALE GENOMIC DNA]</scope>
</reference>
<evidence type="ECO:0000256" key="1">
    <source>
        <dbReference type="ARBA" id="ARBA00022603"/>
    </source>
</evidence>
<dbReference type="Pfam" id="PF02353">
    <property type="entry name" value="CMAS"/>
    <property type="match status" value="1"/>
</dbReference>
<keyword evidence="1" id="KW-0489">Methyltransferase</keyword>